<dbReference type="Proteomes" id="UP000678276">
    <property type="component" value="Unassembled WGS sequence"/>
</dbReference>
<evidence type="ECO:0000313" key="3">
    <source>
        <dbReference type="Proteomes" id="UP000678276"/>
    </source>
</evidence>
<reference evidence="2 3" key="1">
    <citation type="submission" date="2021-04" db="EMBL/GenBank/DDBJ databases">
        <title>Whole genome sequence of Jiella sp. KSK16Y-1.</title>
        <authorList>
            <person name="Tuo L."/>
        </authorList>
    </citation>
    <scope>NUCLEOTIDE SEQUENCE [LARGE SCALE GENOMIC DNA]</scope>
    <source>
        <strain evidence="2 3">KSK16Y-1</strain>
    </source>
</reference>
<dbReference type="Pfam" id="PF01850">
    <property type="entry name" value="PIN"/>
    <property type="match status" value="1"/>
</dbReference>
<dbReference type="EMBL" id="JAGJCF010000001">
    <property type="protein sequence ID" value="MBP0614070.1"/>
    <property type="molecule type" value="Genomic_DNA"/>
</dbReference>
<dbReference type="PANTHER" id="PTHR39664">
    <property type="match status" value="1"/>
</dbReference>
<name>A0ABS4BBE0_9HYPH</name>
<proteinExistence type="predicted"/>
<accession>A0ABS4BBE0</accession>
<evidence type="ECO:0000313" key="2">
    <source>
        <dbReference type="EMBL" id="MBP0614070.1"/>
    </source>
</evidence>
<evidence type="ECO:0000259" key="1">
    <source>
        <dbReference type="Pfam" id="PF01850"/>
    </source>
</evidence>
<organism evidence="2 3">
    <name type="scientific">Jiella mangrovi</name>
    <dbReference type="NCBI Taxonomy" id="2821407"/>
    <lineage>
        <taxon>Bacteria</taxon>
        <taxon>Pseudomonadati</taxon>
        <taxon>Pseudomonadota</taxon>
        <taxon>Alphaproteobacteria</taxon>
        <taxon>Hyphomicrobiales</taxon>
        <taxon>Aurantimonadaceae</taxon>
        <taxon>Jiella</taxon>
    </lineage>
</organism>
<dbReference type="Gene3D" id="3.40.50.1010">
    <property type="entry name" value="5'-nuclease"/>
    <property type="match status" value="1"/>
</dbReference>
<keyword evidence="3" id="KW-1185">Reference proteome</keyword>
<dbReference type="RefSeq" id="WP_209592475.1">
    <property type="nucleotide sequence ID" value="NZ_JAGJCF010000001.1"/>
</dbReference>
<sequence>MTICDTNVLVRAIIEKTGNQSKTAKTWLSGQPRIVIPILVFCEFVWVADRTYRTPTVAIAASIRALTADPKVFYDKDAVRAGLSYMDVGGDFADGVIVHEGITLGGEKYATFDRKAARIAKAAGFESILLKS</sequence>
<protein>
    <submittedName>
        <fullName evidence="2">PIN domain-containing protein</fullName>
    </submittedName>
</protein>
<dbReference type="InterPro" id="IPR002716">
    <property type="entry name" value="PIN_dom"/>
</dbReference>
<dbReference type="SUPFAM" id="SSF88723">
    <property type="entry name" value="PIN domain-like"/>
    <property type="match status" value="1"/>
</dbReference>
<feature type="domain" description="PIN" evidence="1">
    <location>
        <begin position="3"/>
        <end position="121"/>
    </location>
</feature>
<gene>
    <name evidence="2" type="ORF">J6595_00520</name>
</gene>
<dbReference type="PANTHER" id="PTHR39664:SF2">
    <property type="entry name" value="NUCLEIC ACID-BINDING PROTEIN, CONTAINING PIN DOMAIN-RELATED"/>
    <property type="match status" value="1"/>
</dbReference>
<comment type="caution">
    <text evidence="2">The sequence shown here is derived from an EMBL/GenBank/DDBJ whole genome shotgun (WGS) entry which is preliminary data.</text>
</comment>
<dbReference type="InterPro" id="IPR029060">
    <property type="entry name" value="PIN-like_dom_sf"/>
</dbReference>